<dbReference type="SMART" id="SM00364">
    <property type="entry name" value="LRR_BAC"/>
    <property type="match status" value="5"/>
</dbReference>
<evidence type="ECO:0000256" key="1">
    <source>
        <dbReference type="ARBA" id="ARBA00004245"/>
    </source>
</evidence>
<dbReference type="InterPro" id="IPR027417">
    <property type="entry name" value="P-loop_NTPase"/>
</dbReference>
<feature type="region of interest" description="Disordered" evidence="12">
    <location>
        <begin position="67"/>
        <end position="194"/>
    </location>
</feature>
<evidence type="ECO:0000256" key="9">
    <source>
        <dbReference type="ARBA" id="ARBA00023175"/>
    </source>
</evidence>
<dbReference type="InterPro" id="IPR019821">
    <property type="entry name" value="Kinesin_motor_CS"/>
</dbReference>
<feature type="compositionally biased region" description="Basic and acidic residues" evidence="12">
    <location>
        <begin position="1566"/>
        <end position="1577"/>
    </location>
</feature>
<dbReference type="GO" id="GO:0005524">
    <property type="term" value="F:ATP binding"/>
    <property type="evidence" value="ECO:0007669"/>
    <property type="project" value="UniProtKB-UniRule"/>
</dbReference>
<accession>A0A818XBT9</accession>
<feature type="domain" description="Kinesin motor" evidence="13">
    <location>
        <begin position="981"/>
        <end position="1313"/>
    </location>
</feature>
<name>A0A818XBT9_9BILA</name>
<evidence type="ECO:0000313" key="15">
    <source>
        <dbReference type="Proteomes" id="UP000663842"/>
    </source>
</evidence>
<evidence type="ECO:0000256" key="4">
    <source>
        <dbReference type="ARBA" id="ARBA00022701"/>
    </source>
</evidence>
<evidence type="ECO:0000256" key="7">
    <source>
        <dbReference type="ARBA" id="ARBA00022840"/>
    </source>
</evidence>
<dbReference type="InterPro" id="IPR027640">
    <property type="entry name" value="Kinesin-like_fam"/>
</dbReference>
<feature type="binding site" evidence="11">
    <location>
        <begin position="1067"/>
        <end position="1074"/>
    </location>
    <ligand>
        <name>ATP</name>
        <dbReference type="ChEBI" id="CHEBI:30616"/>
    </ligand>
</feature>
<feature type="compositionally biased region" description="Polar residues" evidence="12">
    <location>
        <begin position="159"/>
        <end position="189"/>
    </location>
</feature>
<evidence type="ECO:0000256" key="10">
    <source>
        <dbReference type="ARBA" id="ARBA00023212"/>
    </source>
</evidence>
<dbReference type="InterPro" id="IPR032675">
    <property type="entry name" value="LRR_dom_sf"/>
</dbReference>
<dbReference type="SMART" id="SM00129">
    <property type="entry name" value="KISc"/>
    <property type="match status" value="1"/>
</dbReference>
<dbReference type="PROSITE" id="PS50067">
    <property type="entry name" value="KINESIN_MOTOR_2"/>
    <property type="match status" value="1"/>
</dbReference>
<feature type="region of interest" description="Disordered" evidence="12">
    <location>
        <begin position="1475"/>
        <end position="1530"/>
    </location>
</feature>
<feature type="region of interest" description="Disordered" evidence="12">
    <location>
        <begin position="1545"/>
        <end position="1577"/>
    </location>
</feature>
<evidence type="ECO:0000256" key="12">
    <source>
        <dbReference type="SAM" id="MobiDB-lite"/>
    </source>
</evidence>
<feature type="compositionally biased region" description="Polar residues" evidence="12">
    <location>
        <begin position="357"/>
        <end position="371"/>
    </location>
</feature>
<dbReference type="InterPro" id="IPR001752">
    <property type="entry name" value="Kinesin_motor_dom"/>
</dbReference>
<reference evidence="14" key="1">
    <citation type="submission" date="2021-02" db="EMBL/GenBank/DDBJ databases">
        <authorList>
            <person name="Nowell W R."/>
        </authorList>
    </citation>
    <scope>NUCLEOTIDE SEQUENCE</scope>
</reference>
<dbReference type="EMBL" id="CAJOBF010000060">
    <property type="protein sequence ID" value="CAF3736543.1"/>
    <property type="molecule type" value="Genomic_DNA"/>
</dbReference>
<gene>
    <name evidence="14" type="ORF">UXM345_LOCUS1161</name>
</gene>
<dbReference type="Gene3D" id="3.40.850.10">
    <property type="entry name" value="Kinesin motor domain"/>
    <property type="match status" value="1"/>
</dbReference>
<evidence type="ECO:0000256" key="11">
    <source>
        <dbReference type="PROSITE-ProRule" id="PRU00283"/>
    </source>
</evidence>
<dbReference type="Pfam" id="PF00225">
    <property type="entry name" value="Kinesin"/>
    <property type="match status" value="1"/>
</dbReference>
<dbReference type="InterPro" id="IPR003591">
    <property type="entry name" value="Leu-rich_rpt_typical-subtyp"/>
</dbReference>
<evidence type="ECO:0000256" key="5">
    <source>
        <dbReference type="ARBA" id="ARBA00022737"/>
    </source>
</evidence>
<dbReference type="GO" id="GO:0007018">
    <property type="term" value="P:microtubule-based movement"/>
    <property type="evidence" value="ECO:0007669"/>
    <property type="project" value="InterPro"/>
</dbReference>
<dbReference type="SMART" id="SM00369">
    <property type="entry name" value="LRR_TYP"/>
    <property type="match status" value="7"/>
</dbReference>
<comment type="similarity">
    <text evidence="11">Belongs to the TRAFAC class myosin-kinesin ATPase superfamily. Kinesin family.</text>
</comment>
<feature type="region of interest" description="Disordered" evidence="12">
    <location>
        <begin position="630"/>
        <end position="652"/>
    </location>
</feature>
<feature type="region of interest" description="Disordered" evidence="12">
    <location>
        <begin position="556"/>
        <end position="579"/>
    </location>
</feature>
<feature type="region of interest" description="Disordered" evidence="12">
    <location>
        <begin position="342"/>
        <end position="396"/>
    </location>
</feature>
<dbReference type="PROSITE" id="PS00411">
    <property type="entry name" value="KINESIN_MOTOR_1"/>
    <property type="match status" value="1"/>
</dbReference>
<dbReference type="Proteomes" id="UP000663842">
    <property type="component" value="Unassembled WGS sequence"/>
</dbReference>
<dbReference type="InterPro" id="IPR001611">
    <property type="entry name" value="Leu-rich_rpt"/>
</dbReference>
<comment type="caution">
    <text evidence="14">The sequence shown here is derived from an EMBL/GenBank/DDBJ whole genome shotgun (WGS) entry which is preliminary data.</text>
</comment>
<dbReference type="SUPFAM" id="SSF52540">
    <property type="entry name" value="P-loop containing nucleoside triphosphate hydrolases"/>
    <property type="match status" value="1"/>
</dbReference>
<dbReference type="GO" id="GO:0009966">
    <property type="term" value="P:regulation of signal transduction"/>
    <property type="evidence" value="ECO:0007669"/>
    <property type="project" value="UniProtKB-ARBA"/>
</dbReference>
<dbReference type="GO" id="GO:0005874">
    <property type="term" value="C:microtubule"/>
    <property type="evidence" value="ECO:0007669"/>
    <property type="project" value="UniProtKB-KW"/>
</dbReference>
<protein>
    <recommendedName>
        <fullName evidence="13">Kinesin motor domain-containing protein</fullName>
    </recommendedName>
</protein>
<proteinExistence type="inferred from homology"/>
<dbReference type="Pfam" id="PF23598">
    <property type="entry name" value="LRR_14"/>
    <property type="match status" value="1"/>
</dbReference>
<dbReference type="InterPro" id="IPR036961">
    <property type="entry name" value="Kinesin_motor_dom_sf"/>
</dbReference>
<organism evidence="14 15">
    <name type="scientific">Rotaria magnacalcarata</name>
    <dbReference type="NCBI Taxonomy" id="392030"/>
    <lineage>
        <taxon>Eukaryota</taxon>
        <taxon>Metazoa</taxon>
        <taxon>Spiralia</taxon>
        <taxon>Gnathifera</taxon>
        <taxon>Rotifera</taxon>
        <taxon>Eurotatoria</taxon>
        <taxon>Bdelloidea</taxon>
        <taxon>Philodinida</taxon>
        <taxon>Philodinidae</taxon>
        <taxon>Rotaria</taxon>
    </lineage>
</organism>
<dbReference type="PROSITE" id="PS51450">
    <property type="entry name" value="LRR"/>
    <property type="match status" value="2"/>
</dbReference>
<keyword evidence="10" id="KW-0206">Cytoskeleton</keyword>
<keyword evidence="6 11" id="KW-0547">Nucleotide-binding</keyword>
<keyword evidence="8" id="KW-0175">Coiled coil</keyword>
<keyword evidence="3" id="KW-0433">Leucine-rich repeat</keyword>
<dbReference type="Gene3D" id="3.80.10.10">
    <property type="entry name" value="Ribonuclease Inhibitor"/>
    <property type="match status" value="2"/>
</dbReference>
<feature type="compositionally biased region" description="Basic and acidic residues" evidence="12">
    <location>
        <begin position="1493"/>
        <end position="1503"/>
    </location>
</feature>
<dbReference type="PRINTS" id="PR00380">
    <property type="entry name" value="KINESINHEAVY"/>
</dbReference>
<keyword evidence="2" id="KW-0963">Cytoplasm</keyword>
<sequence length="1827" mass="208617">MNNIEQTRLARLRPEKLDDVSLKEQISLIQKACDNVNPEKIALVFHECDYNMQQTISRLRSGDFEDGGWQTAKSNNKKKNQNQVDQKTNGSNNLSDSERSLSQRTSPTSSLRDGPHRNDHYQYPSTARPNIGRRGNDSGRSHFIPSYLRYPQRNKQIRKATSSQPIFNETSSIPKQSNAVPPQAKSPSTDEYEFADGIPQSLSFDNSQMKTSLQTLAKRQVPSSIPQEPVSMHPTVQFPTEPIDIQFGDVQWNDSIPTAVSPPNNTIEQTIVHNQQEEEEEEVIVTEETHNHDQNHDVPDSSVLNYMNHQRTNNVHNPLLETANQLASLSITDNTISDGLLVAPPEGTSHLSDHLANASSPTPNQYSSQPQAPTPIPTARLPPASTPRAPEPNSTNSQFMLSNLQQTNNGIPSPAFTPLNTVVNYQPVPRDYSQTAAANWNPQASNYKTNSKPTMIPTGTYQQQQQAYQMPAQQQQFFFGAYPYNPLSPAVVPVFTSVDQWPAGTFSAPFESYPYPTANYISAYPNLQQYAIQTAKYDQQQPYDKEYFVQYGQTRSLNNDASYPPQQQQTSQPIKDTHATSKLSPNAATFCQGAPLTVSPTTATALYINPVGYPMPNYFPSVPGSIQPDRILSSIDNRDNRNGASYSSTNNRNNYYHAQQQQQQRTHNNNGSNSTWHLQHNLNWDGIPSKIKRAIETSLEHLDEHKFTINDTNIEFIDDYCWDLITCHLKQLLYMNIAHNKIKTLPSHIANLKFLQSLNLTNNHLEKLPPAIISLSHLRILKLGHNHLCSLPRSFGSLKSLEILDLTGNDLNEDSVTNDFFQLSNLRALYLGDNLFETFPNDHIDKLQSLQILVLRHNRLRHIPKEFARLPQIKEIHIQQNQINVLPPAFGELDLGNVKYIYRFEPNPFIPELAPQMNNLTRLANYLQSDGYRQIYQNYFLNFDDNEAKEIIRKPSKKNKHVIEYFIKKSRIMAASNSSETVRVIVRCRPMNQREMDLKSQTIITMNTQLNHVMLEHIEQTNEPPKQFTFDAVYPVDSITENIYADSVFPLVESVLEGYNATVFAYGQTGCGKSFTMQGINTPGSLQRGVIPRSFEHIFEASSVAAGTKYLIRASYLEIYNESIRDLLGKDVKATLDLKEYADKGVQVPNLSWHQCTSVVECERLMDRGNKSRATGATSMNKDSSRSHSIFTILTEMCTRSELDGKDHIRAGKLNLVDLAGSERQSKTHAEGERLREATRINLSLSALGNVISALVDSHSKHIPYRDSKLTRLLQDSLGGNTKTLMIAAISPAHDNYDETLSTLRYANRAKNIKNKPHINEDPRDAQMKLLQEEINRLKQELVNTAGVTRGGNQLLPFDGTISCFSLSYKHNPMVCIGNDFPPISDLIIFRKIRVGKNPPALIAIRSVGENFSINFGSKFDHEEEIEREKERLRAEFEREASELRRQCQEERVTKEELQRKYNDLKGDYDTQIDALGHHRNSQGGDQQSFNNDRNKGKKENNARKQKRDGQMSVNDQYENDDTMPVPMDEMDPQEKLERLQELENKLIGGEELNNEERKKKRKKKLNEMREKQEQKKRFTKAIDTNNEDMMMRVFDNAQEELYVISKKLEQSYTENKRLKIDNDDLQHEFERDRQGYLNTIRAQEKQLLLYRTILEKMSSTLQRNCNYSNIDKIIEQARYDEERNEYIVPDPMKEEVQFPQVGHLPTTNGRTHQSDFVSSSKPALPPSTDYECDYTIPSQINKGYHNQISNMNADELERRYGRNVDKSNVSLGRTLNKRQEQLLNQSTKLRPLQMNNTDDDYMNRRLNPFEAPARLTRKYGSTTDKQ</sequence>
<evidence type="ECO:0000259" key="13">
    <source>
        <dbReference type="PROSITE" id="PS50067"/>
    </source>
</evidence>
<keyword evidence="4" id="KW-0493">Microtubule</keyword>
<dbReference type="FunFam" id="3.40.850.10:FF:000029">
    <property type="entry name" value="Kinesin-like protein KIF17"/>
    <property type="match status" value="1"/>
</dbReference>
<dbReference type="PANTHER" id="PTHR47969:SF21">
    <property type="entry name" value="KINESIN-LIKE PROTEIN"/>
    <property type="match status" value="1"/>
</dbReference>
<evidence type="ECO:0000256" key="6">
    <source>
        <dbReference type="ARBA" id="ARBA00022741"/>
    </source>
</evidence>
<dbReference type="InterPro" id="IPR055414">
    <property type="entry name" value="LRR_R13L4/SHOC2-like"/>
</dbReference>
<keyword evidence="9 11" id="KW-0505">Motor protein</keyword>
<dbReference type="GO" id="GO:0008017">
    <property type="term" value="F:microtubule binding"/>
    <property type="evidence" value="ECO:0007669"/>
    <property type="project" value="InterPro"/>
</dbReference>
<feature type="compositionally biased region" description="Low complexity" evidence="12">
    <location>
        <begin position="564"/>
        <end position="573"/>
    </location>
</feature>
<evidence type="ECO:0000313" key="14">
    <source>
        <dbReference type="EMBL" id="CAF3736543.1"/>
    </source>
</evidence>
<evidence type="ECO:0000256" key="8">
    <source>
        <dbReference type="ARBA" id="ARBA00023054"/>
    </source>
</evidence>
<feature type="compositionally biased region" description="Polar residues" evidence="12">
    <location>
        <begin position="102"/>
        <end position="111"/>
    </location>
</feature>
<keyword evidence="5" id="KW-0677">Repeat</keyword>
<dbReference type="SUPFAM" id="SSF52058">
    <property type="entry name" value="L domain-like"/>
    <property type="match status" value="1"/>
</dbReference>
<comment type="subcellular location">
    <subcellularLocation>
        <location evidence="1">Cytoplasm</location>
        <location evidence="1">Cytoskeleton</location>
    </subcellularLocation>
</comment>
<evidence type="ECO:0000256" key="3">
    <source>
        <dbReference type="ARBA" id="ARBA00022614"/>
    </source>
</evidence>
<feature type="region of interest" description="Disordered" evidence="12">
    <location>
        <begin position="1439"/>
        <end position="1459"/>
    </location>
</feature>
<dbReference type="PANTHER" id="PTHR47969">
    <property type="entry name" value="CHROMOSOME-ASSOCIATED KINESIN KIF4A-RELATED"/>
    <property type="match status" value="1"/>
</dbReference>
<evidence type="ECO:0000256" key="2">
    <source>
        <dbReference type="ARBA" id="ARBA00022490"/>
    </source>
</evidence>
<dbReference type="GO" id="GO:0003777">
    <property type="term" value="F:microtubule motor activity"/>
    <property type="evidence" value="ECO:0007669"/>
    <property type="project" value="InterPro"/>
</dbReference>
<feature type="compositionally biased region" description="Polar residues" evidence="12">
    <location>
        <begin position="1482"/>
        <end position="1492"/>
    </location>
</feature>
<keyword evidence="7 11" id="KW-0067">ATP-binding</keyword>